<feature type="non-terminal residue" evidence="1">
    <location>
        <position position="1"/>
    </location>
</feature>
<reference evidence="1" key="1">
    <citation type="submission" date="2021-02" db="EMBL/GenBank/DDBJ databases">
        <authorList>
            <person name="Nowell W R."/>
        </authorList>
    </citation>
    <scope>NUCLEOTIDE SEQUENCE</scope>
</reference>
<dbReference type="Proteomes" id="UP000663836">
    <property type="component" value="Unassembled WGS sequence"/>
</dbReference>
<evidence type="ECO:0000313" key="1">
    <source>
        <dbReference type="EMBL" id="CAF4303460.1"/>
    </source>
</evidence>
<evidence type="ECO:0000313" key="2">
    <source>
        <dbReference type="Proteomes" id="UP000663836"/>
    </source>
</evidence>
<name>A0A820I210_9BILA</name>
<organism evidence="1 2">
    <name type="scientific">Rotaria sordida</name>
    <dbReference type="NCBI Taxonomy" id="392033"/>
    <lineage>
        <taxon>Eukaryota</taxon>
        <taxon>Metazoa</taxon>
        <taxon>Spiralia</taxon>
        <taxon>Gnathifera</taxon>
        <taxon>Rotifera</taxon>
        <taxon>Eurotatoria</taxon>
        <taxon>Bdelloidea</taxon>
        <taxon>Philodinida</taxon>
        <taxon>Philodinidae</taxon>
        <taxon>Rotaria</taxon>
    </lineage>
</organism>
<proteinExistence type="predicted"/>
<comment type="caution">
    <text evidence="1">The sequence shown here is derived from an EMBL/GenBank/DDBJ whole genome shotgun (WGS) entry which is preliminary data.</text>
</comment>
<dbReference type="EMBL" id="CAJOBD010036402">
    <property type="protein sequence ID" value="CAF4303460.1"/>
    <property type="molecule type" value="Genomic_DNA"/>
</dbReference>
<dbReference type="AlphaFoldDB" id="A0A820I210"/>
<protein>
    <submittedName>
        <fullName evidence="1">Uncharacterized protein</fullName>
    </submittedName>
</protein>
<gene>
    <name evidence="1" type="ORF">JBS370_LOCUS40468</name>
</gene>
<accession>A0A820I210</accession>
<sequence>AASIAGISCQPADVLRTRFVGQGEPKFNQPICSKYDNDIQFFLDKITFAPLYIPNVST</sequence>